<organism evidence="2 3">
    <name type="scientific">Culex pipiens pipiens</name>
    <name type="common">Northern house mosquito</name>
    <dbReference type="NCBI Taxonomy" id="38569"/>
    <lineage>
        <taxon>Eukaryota</taxon>
        <taxon>Metazoa</taxon>
        <taxon>Ecdysozoa</taxon>
        <taxon>Arthropoda</taxon>
        <taxon>Hexapoda</taxon>
        <taxon>Insecta</taxon>
        <taxon>Pterygota</taxon>
        <taxon>Neoptera</taxon>
        <taxon>Endopterygota</taxon>
        <taxon>Diptera</taxon>
        <taxon>Nematocera</taxon>
        <taxon>Culicoidea</taxon>
        <taxon>Culicidae</taxon>
        <taxon>Culicinae</taxon>
        <taxon>Culicini</taxon>
        <taxon>Culex</taxon>
        <taxon>Culex</taxon>
    </lineage>
</organism>
<dbReference type="EMBL" id="JBEHCU010005531">
    <property type="protein sequence ID" value="KAL1399488.1"/>
    <property type="molecule type" value="Genomic_DNA"/>
</dbReference>
<feature type="compositionally biased region" description="Polar residues" evidence="1">
    <location>
        <begin position="10"/>
        <end position="26"/>
    </location>
</feature>
<keyword evidence="3" id="KW-1185">Reference proteome</keyword>
<reference evidence="2 3" key="1">
    <citation type="submission" date="2024-05" db="EMBL/GenBank/DDBJ databases">
        <title>Culex pipiens pipiens assembly and annotation.</title>
        <authorList>
            <person name="Alout H."/>
            <person name="Durand T."/>
        </authorList>
    </citation>
    <scope>NUCLEOTIDE SEQUENCE [LARGE SCALE GENOMIC DNA]</scope>
    <source>
        <strain evidence="2">HA-2024</strain>
        <tissue evidence="2">Whole body</tissue>
    </source>
</reference>
<gene>
    <name evidence="2" type="ORF">pipiens_008173</name>
</gene>
<feature type="region of interest" description="Disordered" evidence="1">
    <location>
        <begin position="1"/>
        <end position="26"/>
    </location>
</feature>
<proteinExistence type="predicted"/>
<comment type="caution">
    <text evidence="2">The sequence shown here is derived from an EMBL/GenBank/DDBJ whole genome shotgun (WGS) entry which is preliminary data.</text>
</comment>
<protein>
    <submittedName>
        <fullName evidence="2">Uncharacterized protein</fullName>
    </submittedName>
</protein>
<dbReference type="AlphaFoldDB" id="A0ABD1DIM0"/>
<accession>A0ABD1DIM0</accession>
<sequence length="148" mass="16862">MNGSDRRSINSKGGMNGKSTNSETANSSVSLQLQEIYAKLQKLDDLEKLSKDLLGKLLQLAHRIDVNNKRTDAVLVKFWRVEDKGRFIRCILKNPLRHETNQTDSVGNKLLLNELHVTSTTFRTRVLAETTLKAELKPPHWNILKLRS</sequence>
<evidence type="ECO:0000313" key="2">
    <source>
        <dbReference type="EMBL" id="KAL1399488.1"/>
    </source>
</evidence>
<evidence type="ECO:0000256" key="1">
    <source>
        <dbReference type="SAM" id="MobiDB-lite"/>
    </source>
</evidence>
<name>A0ABD1DIM0_CULPP</name>
<evidence type="ECO:0000313" key="3">
    <source>
        <dbReference type="Proteomes" id="UP001562425"/>
    </source>
</evidence>
<dbReference type="Proteomes" id="UP001562425">
    <property type="component" value="Unassembled WGS sequence"/>
</dbReference>